<dbReference type="GO" id="GO:0045944">
    <property type="term" value="P:positive regulation of transcription by RNA polymerase II"/>
    <property type="evidence" value="ECO:0007669"/>
    <property type="project" value="TreeGrafter"/>
</dbReference>
<keyword evidence="10" id="KW-1185">Reference proteome</keyword>
<organism evidence="9 10">
    <name type="scientific">Littorina saxatilis</name>
    <dbReference type="NCBI Taxonomy" id="31220"/>
    <lineage>
        <taxon>Eukaryota</taxon>
        <taxon>Metazoa</taxon>
        <taxon>Spiralia</taxon>
        <taxon>Lophotrochozoa</taxon>
        <taxon>Mollusca</taxon>
        <taxon>Gastropoda</taxon>
        <taxon>Caenogastropoda</taxon>
        <taxon>Littorinimorpha</taxon>
        <taxon>Littorinoidea</taxon>
        <taxon>Littorinidae</taxon>
        <taxon>Littorina</taxon>
    </lineage>
</organism>
<keyword evidence="5" id="KW-0805">Transcription regulation</keyword>
<dbReference type="CDD" id="cd19715">
    <property type="entry name" value="bHLH_TS_amos_like"/>
    <property type="match status" value="1"/>
</dbReference>
<keyword evidence="7" id="KW-0539">Nucleus</keyword>
<dbReference type="GO" id="GO:0061564">
    <property type="term" value="P:axon development"/>
    <property type="evidence" value="ECO:0007669"/>
    <property type="project" value="TreeGrafter"/>
</dbReference>
<evidence type="ECO:0000256" key="6">
    <source>
        <dbReference type="ARBA" id="ARBA00023163"/>
    </source>
</evidence>
<dbReference type="EMBL" id="JBAMIC010000002">
    <property type="protein sequence ID" value="KAK7112048.1"/>
    <property type="molecule type" value="Genomic_DNA"/>
</dbReference>
<proteinExistence type="predicted"/>
<dbReference type="GO" id="GO:0070888">
    <property type="term" value="F:E-box binding"/>
    <property type="evidence" value="ECO:0007669"/>
    <property type="project" value="TreeGrafter"/>
</dbReference>
<evidence type="ECO:0000256" key="7">
    <source>
        <dbReference type="ARBA" id="ARBA00023242"/>
    </source>
</evidence>
<feature type="domain" description="BHLH" evidence="8">
    <location>
        <begin position="455"/>
        <end position="507"/>
    </location>
</feature>
<evidence type="ECO:0000313" key="9">
    <source>
        <dbReference type="EMBL" id="KAK7112048.1"/>
    </source>
</evidence>
<gene>
    <name evidence="9" type="ORF">V1264_011562</name>
</gene>
<evidence type="ECO:0000256" key="4">
    <source>
        <dbReference type="ARBA" id="ARBA00022902"/>
    </source>
</evidence>
<dbReference type="InterPro" id="IPR050359">
    <property type="entry name" value="bHLH_transcription_factors"/>
</dbReference>
<dbReference type="InterPro" id="IPR036638">
    <property type="entry name" value="HLH_DNA-bd_sf"/>
</dbReference>
<dbReference type="GO" id="GO:0000981">
    <property type="term" value="F:DNA-binding transcription factor activity, RNA polymerase II-specific"/>
    <property type="evidence" value="ECO:0007669"/>
    <property type="project" value="TreeGrafter"/>
</dbReference>
<dbReference type="PANTHER" id="PTHR19290:SF162">
    <property type="entry name" value="TRANSCRIPTION FACTOR ATOH7"/>
    <property type="match status" value="1"/>
</dbReference>
<keyword evidence="3" id="KW-0221">Differentiation</keyword>
<dbReference type="GO" id="GO:0005634">
    <property type="term" value="C:nucleus"/>
    <property type="evidence" value="ECO:0007669"/>
    <property type="project" value="UniProtKB-SubCell"/>
</dbReference>
<evidence type="ECO:0000256" key="2">
    <source>
        <dbReference type="ARBA" id="ARBA00022473"/>
    </source>
</evidence>
<comment type="subcellular location">
    <subcellularLocation>
        <location evidence="1">Nucleus</location>
    </subcellularLocation>
</comment>
<evidence type="ECO:0000256" key="5">
    <source>
        <dbReference type="ARBA" id="ARBA00023015"/>
    </source>
</evidence>
<evidence type="ECO:0000259" key="8">
    <source>
        <dbReference type="PROSITE" id="PS50888"/>
    </source>
</evidence>
<dbReference type="FunFam" id="4.10.280.10:FF:000025">
    <property type="entry name" value="protein atonal homolog 7"/>
    <property type="match status" value="1"/>
</dbReference>
<reference evidence="9 10" key="1">
    <citation type="submission" date="2024-02" db="EMBL/GenBank/DDBJ databases">
        <title>Chromosome-scale genome assembly of the rough periwinkle Littorina saxatilis.</title>
        <authorList>
            <person name="De Jode A."/>
            <person name="Faria R."/>
            <person name="Formenti G."/>
            <person name="Sims Y."/>
            <person name="Smith T.P."/>
            <person name="Tracey A."/>
            <person name="Wood J.M.D."/>
            <person name="Zagrodzka Z.B."/>
            <person name="Johannesson K."/>
            <person name="Butlin R.K."/>
            <person name="Leder E.H."/>
        </authorList>
    </citation>
    <scope>NUCLEOTIDE SEQUENCE [LARGE SCALE GENOMIC DNA]</scope>
    <source>
        <strain evidence="9">Snail1</strain>
        <tissue evidence="9">Muscle</tissue>
    </source>
</reference>
<dbReference type="GO" id="GO:0046983">
    <property type="term" value="F:protein dimerization activity"/>
    <property type="evidence" value="ECO:0007669"/>
    <property type="project" value="InterPro"/>
</dbReference>
<dbReference type="PANTHER" id="PTHR19290">
    <property type="entry name" value="BASIC HELIX-LOOP-HELIX PROTEIN NEUROGENIN-RELATED"/>
    <property type="match status" value="1"/>
</dbReference>
<keyword evidence="2" id="KW-0217">Developmental protein</keyword>
<dbReference type="InterPro" id="IPR011598">
    <property type="entry name" value="bHLH_dom"/>
</dbReference>
<evidence type="ECO:0000256" key="1">
    <source>
        <dbReference type="ARBA" id="ARBA00004123"/>
    </source>
</evidence>
<dbReference type="GO" id="GO:0007423">
    <property type="term" value="P:sensory organ development"/>
    <property type="evidence" value="ECO:0007669"/>
    <property type="project" value="TreeGrafter"/>
</dbReference>
<keyword evidence="4" id="KW-0524">Neurogenesis</keyword>
<dbReference type="Pfam" id="PF00010">
    <property type="entry name" value="HLH"/>
    <property type="match status" value="1"/>
</dbReference>
<dbReference type="PROSITE" id="PS50888">
    <property type="entry name" value="BHLH"/>
    <property type="match status" value="1"/>
</dbReference>
<sequence>MESLCHTAFLGSIGTGGKGMSSMLSLHSVAPSGVPASGDSDPHQLDIRQSGFIPLDTCLLRGSVSRASTTADENVCHLDVRESHLHSVMDTCSSMQNMTSSSALDALSAPAFKSASYHLDILQPATETCLSTKDVNVSGITAFNNFCSDNELPLHSDSSQTCHAVSEKCLSADSVDAFFTEKFLSTTMDILSNDSIVSVLHPPPNPPPPPPLVLPLSIVNNHGPLYSFSYDGLEFESGSRATFDTPFSDSDCTPNTPLTPLDRSHVHFSFPDVPHNNQSQHRQAQLAHDASLSLFASQSAVNIQDTYCSAGMSTDGSSTPSSPLTPIGGGARSGRLHFIFPDLPGSRGRLNHVPELNVKTTTTTLLSSGTESGFSDSDCTPNTPLTPYEKTHTHFVFPEPLCSNSVYGVSASQDNRQDISRKYPKHRKDSSLVSTTKKKQLPIIKGKEPVEVQKKRRIAANARERKRMTSLNTAFDKLRTVIPSLGENEQLSKYDTLQMAQTYINALKDLLDKDP</sequence>
<keyword evidence="6" id="KW-0804">Transcription</keyword>
<protein>
    <recommendedName>
        <fullName evidence="8">BHLH domain-containing protein</fullName>
    </recommendedName>
</protein>
<dbReference type="Proteomes" id="UP001374579">
    <property type="component" value="Unassembled WGS sequence"/>
</dbReference>
<dbReference type="Gene3D" id="4.10.280.10">
    <property type="entry name" value="Helix-loop-helix DNA-binding domain"/>
    <property type="match status" value="1"/>
</dbReference>
<dbReference type="SUPFAM" id="SSF47459">
    <property type="entry name" value="HLH, helix-loop-helix DNA-binding domain"/>
    <property type="match status" value="1"/>
</dbReference>
<evidence type="ECO:0000313" key="10">
    <source>
        <dbReference type="Proteomes" id="UP001374579"/>
    </source>
</evidence>
<comment type="caution">
    <text evidence="9">The sequence shown here is derived from an EMBL/GenBank/DDBJ whole genome shotgun (WGS) entry which is preliminary data.</text>
</comment>
<dbReference type="SMART" id="SM00353">
    <property type="entry name" value="HLH"/>
    <property type="match status" value="1"/>
</dbReference>
<name>A0AAN9BVB6_9CAEN</name>
<accession>A0AAN9BVB6</accession>
<evidence type="ECO:0000256" key="3">
    <source>
        <dbReference type="ARBA" id="ARBA00022782"/>
    </source>
</evidence>
<dbReference type="AlphaFoldDB" id="A0AAN9BVB6"/>